<keyword evidence="1" id="KW-0732">Signal</keyword>
<evidence type="ECO:0000256" key="1">
    <source>
        <dbReference type="SAM" id="SignalP"/>
    </source>
</evidence>
<proteinExistence type="predicted"/>
<protein>
    <submittedName>
        <fullName evidence="2">Uncharacterized protein</fullName>
    </submittedName>
</protein>
<reference evidence="2" key="1">
    <citation type="journal article" date="2023" name="Plant J.">
        <title>Genome sequences and population genomics provide insights into the demographic history, inbreeding, and mutation load of two 'living fossil' tree species of Dipteronia.</title>
        <authorList>
            <person name="Feng Y."/>
            <person name="Comes H.P."/>
            <person name="Chen J."/>
            <person name="Zhu S."/>
            <person name="Lu R."/>
            <person name="Zhang X."/>
            <person name="Li P."/>
            <person name="Qiu J."/>
            <person name="Olsen K.M."/>
            <person name="Qiu Y."/>
        </authorList>
    </citation>
    <scope>NUCLEOTIDE SEQUENCE</scope>
    <source>
        <strain evidence="2">NBL</strain>
    </source>
</reference>
<comment type="caution">
    <text evidence="2">The sequence shown here is derived from an EMBL/GenBank/DDBJ whole genome shotgun (WGS) entry which is preliminary data.</text>
</comment>
<dbReference type="EMBL" id="JANJYJ010000007">
    <property type="protein sequence ID" value="KAK3199640.1"/>
    <property type="molecule type" value="Genomic_DNA"/>
</dbReference>
<dbReference type="AlphaFoldDB" id="A0AAE0A382"/>
<dbReference type="Proteomes" id="UP001281410">
    <property type="component" value="Unassembled WGS sequence"/>
</dbReference>
<organism evidence="2 3">
    <name type="scientific">Dipteronia sinensis</name>
    <dbReference type="NCBI Taxonomy" id="43782"/>
    <lineage>
        <taxon>Eukaryota</taxon>
        <taxon>Viridiplantae</taxon>
        <taxon>Streptophyta</taxon>
        <taxon>Embryophyta</taxon>
        <taxon>Tracheophyta</taxon>
        <taxon>Spermatophyta</taxon>
        <taxon>Magnoliopsida</taxon>
        <taxon>eudicotyledons</taxon>
        <taxon>Gunneridae</taxon>
        <taxon>Pentapetalae</taxon>
        <taxon>rosids</taxon>
        <taxon>malvids</taxon>
        <taxon>Sapindales</taxon>
        <taxon>Sapindaceae</taxon>
        <taxon>Hippocastanoideae</taxon>
        <taxon>Acereae</taxon>
        <taxon>Dipteronia</taxon>
    </lineage>
</organism>
<keyword evidence="3" id="KW-1185">Reference proteome</keyword>
<sequence length="87" mass="9507">MAGIGKHTLLVFLLILMFSSRMIHISSAQVEPSKISVTKDQSTGAADDKDKIAVQKKGTQVPHWHIIRGIKASVEKSKVEIAPGMNR</sequence>
<feature type="signal peptide" evidence="1">
    <location>
        <begin position="1"/>
        <end position="28"/>
    </location>
</feature>
<accession>A0AAE0A382</accession>
<evidence type="ECO:0000313" key="2">
    <source>
        <dbReference type="EMBL" id="KAK3199640.1"/>
    </source>
</evidence>
<name>A0AAE0A382_9ROSI</name>
<evidence type="ECO:0000313" key="3">
    <source>
        <dbReference type="Proteomes" id="UP001281410"/>
    </source>
</evidence>
<gene>
    <name evidence="2" type="ORF">Dsin_023055</name>
</gene>
<feature type="chain" id="PRO_5042239386" evidence="1">
    <location>
        <begin position="29"/>
        <end position="87"/>
    </location>
</feature>